<evidence type="ECO:0000256" key="1">
    <source>
        <dbReference type="SAM" id="MobiDB-lite"/>
    </source>
</evidence>
<dbReference type="AlphaFoldDB" id="A0AAD6TBD9"/>
<accession>A0AAD6TBD9</accession>
<protein>
    <recommendedName>
        <fullName evidence="4">HAT C-terminal dimerisation domain-containing protein</fullName>
    </recommendedName>
</protein>
<dbReference type="SUPFAM" id="SSF53098">
    <property type="entry name" value="Ribonuclease H-like"/>
    <property type="match status" value="1"/>
</dbReference>
<evidence type="ECO:0000313" key="3">
    <source>
        <dbReference type="Proteomes" id="UP001218188"/>
    </source>
</evidence>
<dbReference type="Proteomes" id="UP001218188">
    <property type="component" value="Unassembled WGS sequence"/>
</dbReference>
<feature type="compositionally biased region" description="Low complexity" evidence="1">
    <location>
        <begin position="300"/>
        <end position="309"/>
    </location>
</feature>
<reference evidence="2" key="1">
    <citation type="submission" date="2023-03" db="EMBL/GenBank/DDBJ databases">
        <title>Massive genome expansion in bonnet fungi (Mycena s.s.) driven by repeated elements and novel gene families across ecological guilds.</title>
        <authorList>
            <consortium name="Lawrence Berkeley National Laboratory"/>
            <person name="Harder C.B."/>
            <person name="Miyauchi S."/>
            <person name="Viragh M."/>
            <person name="Kuo A."/>
            <person name="Thoen E."/>
            <person name="Andreopoulos B."/>
            <person name="Lu D."/>
            <person name="Skrede I."/>
            <person name="Drula E."/>
            <person name="Henrissat B."/>
            <person name="Morin E."/>
            <person name="Kohler A."/>
            <person name="Barry K."/>
            <person name="LaButti K."/>
            <person name="Morin E."/>
            <person name="Salamov A."/>
            <person name="Lipzen A."/>
            <person name="Mereny Z."/>
            <person name="Hegedus B."/>
            <person name="Baldrian P."/>
            <person name="Stursova M."/>
            <person name="Weitz H."/>
            <person name="Taylor A."/>
            <person name="Grigoriev I.V."/>
            <person name="Nagy L.G."/>
            <person name="Martin F."/>
            <person name="Kauserud H."/>
        </authorList>
    </citation>
    <scope>NUCLEOTIDE SEQUENCE</scope>
    <source>
        <strain evidence="2">CBHHK200</strain>
    </source>
</reference>
<keyword evidence="3" id="KW-1185">Reference proteome</keyword>
<feature type="region of interest" description="Disordered" evidence="1">
    <location>
        <begin position="349"/>
        <end position="378"/>
    </location>
</feature>
<comment type="caution">
    <text evidence="2">The sequence shown here is derived from an EMBL/GenBank/DDBJ whole genome shotgun (WGS) entry which is preliminary data.</text>
</comment>
<gene>
    <name evidence="2" type="ORF">C8F04DRAFT_1295245</name>
</gene>
<sequence>MSVSGLIQIQVPDAIYADSTRADQVLLTLAGLYLHYKAHAESEVSIDLVVRLEKRWKDCDQPLFLVALILNPFEGLSCFGPRAKFDHFKAANIVVELRCHKFIDASQVIPATGIPLKSGKPRRRALLNQCLSTCHVPVSSRVGPWHATRSKKQWEMTHWLSLLAAFAITVLKVVVNQAGCERVFSDLKNRESPRRSRTGLAKLEKLTKINSGIKAEHVADGILPQNRQKRKNHKSAETLLCVPRYRDLLENQADKGEGEWGGAFITSTAEWRVELAEWIAETREAEEDEEESEAEEASDAESPPTASTSGSKSQKWRKTSLSVLFGGAPRPATKVDADDLEHEAELMEALVRNAEADAEEDARLDDGEIEDDTDVYIP</sequence>
<feature type="region of interest" description="Disordered" evidence="1">
    <location>
        <begin position="282"/>
        <end position="317"/>
    </location>
</feature>
<proteinExistence type="predicted"/>
<dbReference type="EMBL" id="JARJCM010000013">
    <property type="protein sequence ID" value="KAJ7042281.1"/>
    <property type="molecule type" value="Genomic_DNA"/>
</dbReference>
<dbReference type="InterPro" id="IPR012337">
    <property type="entry name" value="RNaseH-like_sf"/>
</dbReference>
<feature type="compositionally biased region" description="Acidic residues" evidence="1">
    <location>
        <begin position="284"/>
        <end position="299"/>
    </location>
</feature>
<organism evidence="2 3">
    <name type="scientific">Mycena alexandri</name>
    <dbReference type="NCBI Taxonomy" id="1745969"/>
    <lineage>
        <taxon>Eukaryota</taxon>
        <taxon>Fungi</taxon>
        <taxon>Dikarya</taxon>
        <taxon>Basidiomycota</taxon>
        <taxon>Agaricomycotina</taxon>
        <taxon>Agaricomycetes</taxon>
        <taxon>Agaricomycetidae</taxon>
        <taxon>Agaricales</taxon>
        <taxon>Marasmiineae</taxon>
        <taxon>Mycenaceae</taxon>
        <taxon>Mycena</taxon>
    </lineage>
</organism>
<feature type="compositionally biased region" description="Acidic residues" evidence="1">
    <location>
        <begin position="356"/>
        <end position="378"/>
    </location>
</feature>
<name>A0AAD6TBD9_9AGAR</name>
<evidence type="ECO:0008006" key="4">
    <source>
        <dbReference type="Google" id="ProtNLM"/>
    </source>
</evidence>
<evidence type="ECO:0000313" key="2">
    <source>
        <dbReference type="EMBL" id="KAJ7042281.1"/>
    </source>
</evidence>